<dbReference type="InterPro" id="IPR036412">
    <property type="entry name" value="HAD-like_sf"/>
</dbReference>
<evidence type="ECO:0000313" key="1">
    <source>
        <dbReference type="EMBL" id="GAH43858.1"/>
    </source>
</evidence>
<name>X1HEY1_9ZZZZ</name>
<accession>X1HEY1</accession>
<dbReference type="EMBL" id="BARU01009985">
    <property type="protein sequence ID" value="GAH43858.1"/>
    <property type="molecule type" value="Genomic_DNA"/>
</dbReference>
<proteinExistence type="predicted"/>
<dbReference type="SUPFAM" id="SSF56784">
    <property type="entry name" value="HAD-like"/>
    <property type="match status" value="1"/>
</dbReference>
<dbReference type="Gene3D" id="3.40.50.1000">
    <property type="entry name" value="HAD superfamily/HAD-like"/>
    <property type="match status" value="1"/>
</dbReference>
<protein>
    <recommendedName>
        <fullName evidence="2">3-deoxy-D-manno-octulosonate 8-phosphate phosphatase</fullName>
    </recommendedName>
</protein>
<comment type="caution">
    <text evidence="1">The sequence shown here is derived from an EMBL/GenBank/DDBJ whole genome shotgun (WGS) entry which is preliminary data.</text>
</comment>
<sequence length="75" mass="8340">MSNYKEKLRKVKAFVFDVDGVLSHQTMSLYPGGEVMRTINIRDGYAIQLAVKKGYPIAIITGGNTNCRLNFSEAV</sequence>
<gene>
    <name evidence="1" type="ORF">S03H2_19145</name>
</gene>
<evidence type="ECO:0008006" key="2">
    <source>
        <dbReference type="Google" id="ProtNLM"/>
    </source>
</evidence>
<dbReference type="InterPro" id="IPR023214">
    <property type="entry name" value="HAD_sf"/>
</dbReference>
<organism evidence="1">
    <name type="scientific">marine sediment metagenome</name>
    <dbReference type="NCBI Taxonomy" id="412755"/>
    <lineage>
        <taxon>unclassified sequences</taxon>
        <taxon>metagenomes</taxon>
        <taxon>ecological metagenomes</taxon>
    </lineage>
</organism>
<reference evidence="1" key="1">
    <citation type="journal article" date="2014" name="Front. Microbiol.">
        <title>High frequency of phylogenetically diverse reductive dehalogenase-homologous genes in deep subseafloor sedimentary metagenomes.</title>
        <authorList>
            <person name="Kawai M."/>
            <person name="Futagami T."/>
            <person name="Toyoda A."/>
            <person name="Takaki Y."/>
            <person name="Nishi S."/>
            <person name="Hori S."/>
            <person name="Arai W."/>
            <person name="Tsubouchi T."/>
            <person name="Morono Y."/>
            <person name="Uchiyama I."/>
            <person name="Ito T."/>
            <person name="Fujiyama A."/>
            <person name="Inagaki F."/>
            <person name="Takami H."/>
        </authorList>
    </citation>
    <scope>NUCLEOTIDE SEQUENCE</scope>
    <source>
        <strain evidence="1">Expedition CK06-06</strain>
    </source>
</reference>
<dbReference type="AlphaFoldDB" id="X1HEY1"/>